<dbReference type="OrthoDB" id="2545919at2759"/>
<sequence length="158" mass="17870">MTSVIRVSQIPFVLVPIDEDSVERITTCLQALPEVTQFKPIKEMTAAPYNLVMRLYCGMIYMEARINCNLQQFLVNDSQVRMVLLKTLTDPLLQIVDLQVIIQLFKAIFPESIIVVNYTMMSPYLSLMKTLKAVAHVVYNSSTKYLSGHHGLMAGLVT</sequence>
<name>A0A2S4V4M3_9BASI</name>
<reference evidence="5 6" key="1">
    <citation type="submission" date="2017-12" db="EMBL/GenBank/DDBJ databases">
        <title>Gene loss provides genomic basis for host adaptation in cereal stripe rust fungi.</title>
        <authorList>
            <person name="Xia C."/>
        </authorList>
    </citation>
    <scope>NUCLEOTIDE SEQUENCE [LARGE SCALE GENOMIC DNA]</scope>
    <source>
        <strain evidence="5 6">93TX-2</strain>
    </source>
</reference>
<dbReference type="InterPro" id="IPR015424">
    <property type="entry name" value="PyrdxlP-dep_Trfase"/>
</dbReference>
<reference evidence="6" key="2">
    <citation type="journal article" date="2018" name="BMC Genomics">
        <title>Genomic insights into host adaptation between the wheat stripe rust pathogen (Puccinia striiformis f. sp. tritici) and the barley stripe rust pathogen (Puccinia striiformis f. sp. hordei).</title>
        <authorList>
            <person name="Xia C."/>
            <person name="Wang M."/>
            <person name="Yin C."/>
            <person name="Cornejo O.E."/>
            <person name="Hulbert S.H."/>
            <person name="Chen X."/>
        </authorList>
    </citation>
    <scope>NUCLEOTIDE SEQUENCE [LARGE SCALE GENOMIC DNA]</scope>
    <source>
        <strain evidence="6">93TX-2</strain>
    </source>
</reference>
<keyword evidence="2 4" id="KW-0663">Pyridoxal phosphate</keyword>
<comment type="cofactor">
    <cofactor evidence="1 4">
        <name>pyridoxal 5'-phosphate</name>
        <dbReference type="ChEBI" id="CHEBI:597326"/>
    </cofactor>
</comment>
<keyword evidence="6" id="KW-1185">Reference proteome</keyword>
<keyword evidence="3" id="KW-0456">Lyase</keyword>
<dbReference type="SUPFAM" id="SSF53383">
    <property type="entry name" value="PLP-dependent transferases"/>
    <property type="match status" value="1"/>
</dbReference>
<dbReference type="EMBL" id="PKSM01000184">
    <property type="protein sequence ID" value="POW04420.1"/>
    <property type="molecule type" value="Genomic_DNA"/>
</dbReference>
<evidence type="ECO:0000256" key="1">
    <source>
        <dbReference type="ARBA" id="ARBA00001933"/>
    </source>
</evidence>
<dbReference type="AlphaFoldDB" id="A0A2S4V4M3"/>
<accession>A0A2S4V4M3</accession>
<dbReference type="GO" id="GO:0030170">
    <property type="term" value="F:pyridoxal phosphate binding"/>
    <property type="evidence" value="ECO:0007669"/>
    <property type="project" value="InterPro"/>
</dbReference>
<protein>
    <submittedName>
        <fullName evidence="5">Uncharacterized protein</fullName>
    </submittedName>
</protein>
<dbReference type="PANTHER" id="PTHR11808">
    <property type="entry name" value="TRANS-SULFURATION ENZYME FAMILY MEMBER"/>
    <property type="match status" value="1"/>
</dbReference>
<dbReference type="GO" id="GO:0047804">
    <property type="term" value="F:cysteine-S-conjugate beta-lyase activity"/>
    <property type="evidence" value="ECO:0007669"/>
    <property type="project" value="UniProtKB-ARBA"/>
</dbReference>
<evidence type="ECO:0000256" key="4">
    <source>
        <dbReference type="RuleBase" id="RU362118"/>
    </source>
</evidence>
<reference evidence="6" key="3">
    <citation type="journal article" date="2018" name="Mol. Plant Microbe Interact.">
        <title>Genome sequence resources for the wheat stripe rust pathogen (Puccinia striiformis f. sp. tritici) and the barley stripe rust pathogen (Puccinia striiformis f. sp. hordei).</title>
        <authorList>
            <person name="Xia C."/>
            <person name="Wang M."/>
            <person name="Yin C."/>
            <person name="Cornejo O.E."/>
            <person name="Hulbert S.H."/>
            <person name="Chen X."/>
        </authorList>
    </citation>
    <scope>NUCLEOTIDE SEQUENCE [LARGE SCALE GENOMIC DNA]</scope>
    <source>
        <strain evidence="6">93TX-2</strain>
    </source>
</reference>
<evidence type="ECO:0000313" key="5">
    <source>
        <dbReference type="EMBL" id="POW04420.1"/>
    </source>
</evidence>
<organism evidence="5 6">
    <name type="scientific">Puccinia striiformis</name>
    <dbReference type="NCBI Taxonomy" id="27350"/>
    <lineage>
        <taxon>Eukaryota</taxon>
        <taxon>Fungi</taxon>
        <taxon>Dikarya</taxon>
        <taxon>Basidiomycota</taxon>
        <taxon>Pucciniomycotina</taxon>
        <taxon>Pucciniomycetes</taxon>
        <taxon>Pucciniales</taxon>
        <taxon>Pucciniaceae</taxon>
        <taxon>Puccinia</taxon>
    </lineage>
</organism>
<dbReference type="GO" id="GO:0019346">
    <property type="term" value="P:transsulfuration"/>
    <property type="evidence" value="ECO:0007669"/>
    <property type="project" value="InterPro"/>
</dbReference>
<dbReference type="InterPro" id="IPR015421">
    <property type="entry name" value="PyrdxlP-dep_Trfase_major"/>
</dbReference>
<dbReference type="PANTHER" id="PTHR11808:SF50">
    <property type="entry name" value="CYSTATHIONINE BETA-LYASE"/>
    <property type="match status" value="1"/>
</dbReference>
<comment type="caution">
    <text evidence="5">The sequence shown here is derived from an EMBL/GenBank/DDBJ whole genome shotgun (WGS) entry which is preliminary data.</text>
</comment>
<comment type="similarity">
    <text evidence="4">Belongs to the trans-sulfuration enzymes family.</text>
</comment>
<evidence type="ECO:0000256" key="3">
    <source>
        <dbReference type="ARBA" id="ARBA00023239"/>
    </source>
</evidence>
<dbReference type="VEuPathDB" id="FungiDB:PSTT_13992"/>
<dbReference type="GO" id="GO:0005737">
    <property type="term" value="C:cytoplasm"/>
    <property type="evidence" value="ECO:0007669"/>
    <property type="project" value="TreeGrafter"/>
</dbReference>
<dbReference type="InterPro" id="IPR000277">
    <property type="entry name" value="Cys/Met-Metab_PyrdxlP-dep_enz"/>
</dbReference>
<feature type="non-terminal residue" evidence="5">
    <location>
        <position position="158"/>
    </location>
</feature>
<dbReference type="VEuPathDB" id="FungiDB:PSHT_11261"/>
<dbReference type="Pfam" id="PF01053">
    <property type="entry name" value="Cys_Met_Meta_PP"/>
    <property type="match status" value="1"/>
</dbReference>
<dbReference type="Proteomes" id="UP000238274">
    <property type="component" value="Unassembled WGS sequence"/>
</dbReference>
<gene>
    <name evidence="5" type="ORF">PSHT_11261</name>
</gene>
<evidence type="ECO:0000313" key="6">
    <source>
        <dbReference type="Proteomes" id="UP000238274"/>
    </source>
</evidence>
<evidence type="ECO:0000256" key="2">
    <source>
        <dbReference type="ARBA" id="ARBA00022898"/>
    </source>
</evidence>
<proteinExistence type="inferred from homology"/>
<dbReference type="Gene3D" id="3.40.640.10">
    <property type="entry name" value="Type I PLP-dependent aspartate aminotransferase-like (Major domain)"/>
    <property type="match status" value="1"/>
</dbReference>